<dbReference type="Pfam" id="PF00440">
    <property type="entry name" value="TetR_N"/>
    <property type="match status" value="1"/>
</dbReference>
<dbReference type="AlphaFoldDB" id="A0A2P8DNL6"/>
<evidence type="ECO:0000256" key="2">
    <source>
        <dbReference type="ARBA" id="ARBA00023125"/>
    </source>
</evidence>
<gene>
    <name evidence="6" type="ORF">CLV63_10439</name>
</gene>
<evidence type="ECO:0000259" key="5">
    <source>
        <dbReference type="PROSITE" id="PS50977"/>
    </source>
</evidence>
<dbReference type="Gene3D" id="1.10.357.10">
    <property type="entry name" value="Tetracycline Repressor, domain 2"/>
    <property type="match status" value="1"/>
</dbReference>
<dbReference type="PRINTS" id="PR00455">
    <property type="entry name" value="HTHTETR"/>
</dbReference>
<organism evidence="6 7">
    <name type="scientific">Murinocardiopsis flavida</name>
    <dbReference type="NCBI Taxonomy" id="645275"/>
    <lineage>
        <taxon>Bacteria</taxon>
        <taxon>Bacillati</taxon>
        <taxon>Actinomycetota</taxon>
        <taxon>Actinomycetes</taxon>
        <taxon>Streptosporangiales</taxon>
        <taxon>Nocardiopsidaceae</taxon>
        <taxon>Murinocardiopsis</taxon>
    </lineage>
</organism>
<sequence>MTKSEEGRGGSFIHTARREQLVECAIEVIAERGLARASMVRIAERAQVSRGVLSYHFRDRAELIEKVVESVYDLGAAVLGPRMAAAGTPRESLLTFVSGSIELYADYPRHMAALTEIFAGEAEDAVPRARHHRHTQEATDLGRILRAGQEQGQFRAFDVEFMCTTIRQALDGALKPIARGERPEKYVAELRATIDAATAAQAAR</sequence>
<dbReference type="OrthoDB" id="3474596at2"/>
<dbReference type="SUPFAM" id="SSF48498">
    <property type="entry name" value="Tetracyclin repressor-like, C-terminal domain"/>
    <property type="match status" value="1"/>
</dbReference>
<proteinExistence type="predicted"/>
<feature type="DNA-binding region" description="H-T-H motif" evidence="4">
    <location>
        <begin position="38"/>
        <end position="57"/>
    </location>
</feature>
<evidence type="ECO:0000313" key="7">
    <source>
        <dbReference type="Proteomes" id="UP000240542"/>
    </source>
</evidence>
<feature type="domain" description="HTH tetR-type" evidence="5">
    <location>
        <begin position="15"/>
        <end position="75"/>
    </location>
</feature>
<dbReference type="EMBL" id="PYGA01000004">
    <property type="protein sequence ID" value="PSK98815.1"/>
    <property type="molecule type" value="Genomic_DNA"/>
</dbReference>
<dbReference type="SUPFAM" id="SSF46689">
    <property type="entry name" value="Homeodomain-like"/>
    <property type="match status" value="1"/>
</dbReference>
<accession>A0A2P8DNL6</accession>
<name>A0A2P8DNL6_9ACTN</name>
<reference evidence="6 7" key="1">
    <citation type="submission" date="2018-03" db="EMBL/GenBank/DDBJ databases">
        <title>Genomic Encyclopedia of Archaeal and Bacterial Type Strains, Phase II (KMG-II): from individual species to whole genera.</title>
        <authorList>
            <person name="Goeker M."/>
        </authorList>
    </citation>
    <scope>NUCLEOTIDE SEQUENCE [LARGE SCALE GENOMIC DNA]</scope>
    <source>
        <strain evidence="6 7">DSM 45312</strain>
    </source>
</reference>
<comment type="caution">
    <text evidence="6">The sequence shown here is derived from an EMBL/GenBank/DDBJ whole genome shotgun (WGS) entry which is preliminary data.</text>
</comment>
<evidence type="ECO:0000256" key="4">
    <source>
        <dbReference type="PROSITE-ProRule" id="PRU00335"/>
    </source>
</evidence>
<keyword evidence="7" id="KW-1185">Reference proteome</keyword>
<dbReference type="PANTHER" id="PTHR30055:SF234">
    <property type="entry name" value="HTH-TYPE TRANSCRIPTIONAL REGULATOR BETI"/>
    <property type="match status" value="1"/>
</dbReference>
<keyword evidence="2 4" id="KW-0238">DNA-binding</keyword>
<evidence type="ECO:0000256" key="3">
    <source>
        <dbReference type="ARBA" id="ARBA00023163"/>
    </source>
</evidence>
<dbReference type="InterPro" id="IPR001647">
    <property type="entry name" value="HTH_TetR"/>
</dbReference>
<keyword evidence="3" id="KW-0804">Transcription</keyword>
<dbReference type="InterPro" id="IPR050109">
    <property type="entry name" value="HTH-type_TetR-like_transc_reg"/>
</dbReference>
<dbReference type="Proteomes" id="UP000240542">
    <property type="component" value="Unassembled WGS sequence"/>
</dbReference>
<evidence type="ECO:0000313" key="6">
    <source>
        <dbReference type="EMBL" id="PSK98815.1"/>
    </source>
</evidence>
<dbReference type="GO" id="GO:0000976">
    <property type="term" value="F:transcription cis-regulatory region binding"/>
    <property type="evidence" value="ECO:0007669"/>
    <property type="project" value="TreeGrafter"/>
</dbReference>
<dbReference type="GO" id="GO:0003700">
    <property type="term" value="F:DNA-binding transcription factor activity"/>
    <property type="evidence" value="ECO:0007669"/>
    <property type="project" value="TreeGrafter"/>
</dbReference>
<keyword evidence="1" id="KW-0805">Transcription regulation</keyword>
<dbReference type="InterPro" id="IPR009057">
    <property type="entry name" value="Homeodomain-like_sf"/>
</dbReference>
<dbReference type="PROSITE" id="PS50977">
    <property type="entry name" value="HTH_TETR_2"/>
    <property type="match status" value="1"/>
</dbReference>
<protein>
    <submittedName>
        <fullName evidence="6">TetR family transcriptional regulator</fullName>
    </submittedName>
</protein>
<dbReference type="PANTHER" id="PTHR30055">
    <property type="entry name" value="HTH-TYPE TRANSCRIPTIONAL REGULATOR RUTR"/>
    <property type="match status" value="1"/>
</dbReference>
<dbReference type="RefSeq" id="WP_106582154.1">
    <property type="nucleotide sequence ID" value="NZ_PYGA01000004.1"/>
</dbReference>
<evidence type="ECO:0000256" key="1">
    <source>
        <dbReference type="ARBA" id="ARBA00023015"/>
    </source>
</evidence>
<dbReference type="InterPro" id="IPR036271">
    <property type="entry name" value="Tet_transcr_reg_TetR-rel_C_sf"/>
</dbReference>